<dbReference type="AlphaFoldDB" id="A0A1Y1IGN6"/>
<sequence>MAGDHDVLMVAEEAGEGAPGASPGRPSARASPTSRHKYLVVQARSMADEQQINGNQDEGLEYQQEEQAGQNGGERQEENIESHSQAQTAAASDGGQAGIDQGKIFVGGLSWDTSTEGLRNHFAKYGNITDAVIMKDRITGRPRGFGFVTFDNQDSVNRVLEEKHRIDGRDVEVKSAVPREASQGLRGPRTKKIFVGGLPASATEDVLKEHFGAYGTIVDVVIMQDHTTGRSRGFGFLTFDNEAVVDTILSSNKVHEIDNKQVEVKKAEPKKPLGDGPTGGYGGGGYGGGYGGRSGGYGGGGYGGGYGDGYGGGYGAGAGGGYGRSTGGRGGYGSAGYGGPAGYGAGYGGSGYGGYGSSSGGYGGSSAGGGYGSSGYAAGGYGYGSGYGAEDVYGASAGYGGYGAAGGASAYGSGYGAGSSGGGYGSSGYGSSRGGMSGAGGSGGSRYHPYGRG</sequence>
<evidence type="ECO:0000256" key="3">
    <source>
        <dbReference type="PROSITE-ProRule" id="PRU00176"/>
    </source>
</evidence>
<dbReference type="EMBL" id="DF237540">
    <property type="protein sequence ID" value="GAQ90030.1"/>
    <property type="molecule type" value="Genomic_DNA"/>
</dbReference>
<evidence type="ECO:0000313" key="6">
    <source>
        <dbReference type="EMBL" id="GAQ90030.1"/>
    </source>
</evidence>
<feature type="domain" description="RRM" evidence="5">
    <location>
        <begin position="191"/>
        <end position="269"/>
    </location>
</feature>
<dbReference type="SMART" id="SM00360">
    <property type="entry name" value="RRM"/>
    <property type="match status" value="2"/>
</dbReference>
<dbReference type="InterPro" id="IPR000504">
    <property type="entry name" value="RRM_dom"/>
</dbReference>
<feature type="compositionally biased region" description="Low complexity" evidence="4">
    <location>
        <begin position="19"/>
        <end position="33"/>
    </location>
</feature>
<dbReference type="GO" id="GO:0006417">
    <property type="term" value="P:regulation of translation"/>
    <property type="evidence" value="ECO:0000318"/>
    <property type="project" value="GO_Central"/>
</dbReference>
<dbReference type="Pfam" id="PF00076">
    <property type="entry name" value="RRM_1"/>
    <property type="match status" value="2"/>
</dbReference>
<feature type="domain" description="RRM" evidence="5">
    <location>
        <begin position="102"/>
        <end position="178"/>
    </location>
</feature>
<evidence type="ECO:0000313" key="7">
    <source>
        <dbReference type="Proteomes" id="UP000054558"/>
    </source>
</evidence>
<dbReference type="OrthoDB" id="1875751at2759"/>
<gene>
    <name evidence="6" type="ORF">KFL_005910060</name>
</gene>
<reference evidence="6 7" key="1">
    <citation type="journal article" date="2014" name="Nat. Commun.">
        <title>Klebsormidium flaccidum genome reveals primary factors for plant terrestrial adaptation.</title>
        <authorList>
            <person name="Hori K."/>
            <person name="Maruyama F."/>
            <person name="Fujisawa T."/>
            <person name="Togashi T."/>
            <person name="Yamamoto N."/>
            <person name="Seo M."/>
            <person name="Sato S."/>
            <person name="Yamada T."/>
            <person name="Mori H."/>
            <person name="Tajima N."/>
            <person name="Moriyama T."/>
            <person name="Ikeuchi M."/>
            <person name="Watanabe M."/>
            <person name="Wada H."/>
            <person name="Kobayashi K."/>
            <person name="Saito M."/>
            <person name="Masuda T."/>
            <person name="Sasaki-Sekimoto Y."/>
            <person name="Mashiguchi K."/>
            <person name="Awai K."/>
            <person name="Shimojima M."/>
            <person name="Masuda S."/>
            <person name="Iwai M."/>
            <person name="Nobusawa T."/>
            <person name="Narise T."/>
            <person name="Kondo S."/>
            <person name="Saito H."/>
            <person name="Sato R."/>
            <person name="Murakawa M."/>
            <person name="Ihara Y."/>
            <person name="Oshima-Yamada Y."/>
            <person name="Ohtaka K."/>
            <person name="Satoh M."/>
            <person name="Sonobe K."/>
            <person name="Ishii M."/>
            <person name="Ohtani R."/>
            <person name="Kanamori-Sato M."/>
            <person name="Honoki R."/>
            <person name="Miyazaki D."/>
            <person name="Mochizuki H."/>
            <person name="Umetsu J."/>
            <person name="Higashi K."/>
            <person name="Shibata D."/>
            <person name="Kamiya Y."/>
            <person name="Sato N."/>
            <person name="Nakamura Y."/>
            <person name="Tabata S."/>
            <person name="Ida S."/>
            <person name="Kurokawa K."/>
            <person name="Ohta H."/>
        </authorList>
    </citation>
    <scope>NUCLEOTIDE SEQUENCE [LARGE SCALE GENOMIC DNA]</scope>
    <source>
        <strain evidence="6 7">NIES-2285</strain>
    </source>
</reference>
<proteinExistence type="predicted"/>
<dbReference type="InterPro" id="IPR035979">
    <property type="entry name" value="RBD_domain_sf"/>
</dbReference>
<dbReference type="Proteomes" id="UP000054558">
    <property type="component" value="Unassembled WGS sequence"/>
</dbReference>
<evidence type="ECO:0000256" key="2">
    <source>
        <dbReference type="ARBA" id="ARBA00022884"/>
    </source>
</evidence>
<dbReference type="STRING" id="105231.A0A1Y1IGN6"/>
<dbReference type="GO" id="GO:0003729">
    <property type="term" value="F:mRNA binding"/>
    <property type="evidence" value="ECO:0000318"/>
    <property type="project" value="GO_Central"/>
</dbReference>
<feature type="region of interest" description="Disordered" evidence="4">
    <location>
        <begin position="432"/>
        <end position="453"/>
    </location>
</feature>
<dbReference type="SUPFAM" id="SSF54928">
    <property type="entry name" value="RNA-binding domain, RBD"/>
    <property type="match status" value="2"/>
</dbReference>
<dbReference type="CDD" id="cd12325">
    <property type="entry name" value="RRM1_hnRNPA_hnRNPD_like"/>
    <property type="match status" value="1"/>
</dbReference>
<protein>
    <submittedName>
        <fullName evidence="6">RNA-binding protein Musashi</fullName>
    </submittedName>
</protein>
<dbReference type="PROSITE" id="PS50102">
    <property type="entry name" value="RRM"/>
    <property type="match status" value="2"/>
</dbReference>
<organism evidence="6 7">
    <name type="scientific">Klebsormidium nitens</name>
    <name type="common">Green alga</name>
    <name type="synonym">Ulothrix nitens</name>
    <dbReference type="NCBI Taxonomy" id="105231"/>
    <lineage>
        <taxon>Eukaryota</taxon>
        <taxon>Viridiplantae</taxon>
        <taxon>Streptophyta</taxon>
        <taxon>Klebsormidiophyceae</taxon>
        <taxon>Klebsormidiales</taxon>
        <taxon>Klebsormidiaceae</taxon>
        <taxon>Klebsormidium</taxon>
    </lineage>
</organism>
<dbReference type="OMA" id="MPREETG"/>
<evidence type="ECO:0000259" key="5">
    <source>
        <dbReference type="PROSITE" id="PS50102"/>
    </source>
</evidence>
<feature type="compositionally biased region" description="Gly residues" evidence="4">
    <location>
        <begin position="432"/>
        <end position="444"/>
    </location>
</feature>
<name>A0A1Y1IGN6_KLENI</name>
<keyword evidence="2 3" id="KW-0694">RNA-binding</keyword>
<keyword evidence="1" id="KW-0677">Repeat</keyword>
<keyword evidence="7" id="KW-1185">Reference proteome</keyword>
<feature type="region of interest" description="Disordered" evidence="4">
    <location>
        <begin position="1"/>
        <end position="38"/>
    </location>
</feature>
<feature type="region of interest" description="Disordered" evidence="4">
    <location>
        <begin position="65"/>
        <end position="98"/>
    </location>
</feature>
<evidence type="ECO:0000256" key="4">
    <source>
        <dbReference type="SAM" id="MobiDB-lite"/>
    </source>
</evidence>
<dbReference type="PANTHER" id="PTHR48032">
    <property type="entry name" value="RNA-BINDING PROTEIN MUSASHI HOMOLOG RBP6"/>
    <property type="match status" value="1"/>
</dbReference>
<dbReference type="Gene3D" id="3.30.70.330">
    <property type="match status" value="2"/>
</dbReference>
<dbReference type="InterPro" id="IPR012677">
    <property type="entry name" value="Nucleotide-bd_a/b_plait_sf"/>
</dbReference>
<accession>A0A1Y1IGN6</accession>
<dbReference type="PANTHER" id="PTHR48032:SF6">
    <property type="entry name" value="RNA-BINDING (RRM_RBD_RNP MOTIFS) FAMILY PROTEIN"/>
    <property type="match status" value="1"/>
</dbReference>
<evidence type="ECO:0000256" key="1">
    <source>
        <dbReference type="ARBA" id="ARBA00022737"/>
    </source>
</evidence>